<evidence type="ECO:0000313" key="5">
    <source>
        <dbReference type="Proteomes" id="UP000501069"/>
    </source>
</evidence>
<evidence type="ECO:0000313" key="6">
    <source>
        <dbReference type="Proteomes" id="UP000719916"/>
    </source>
</evidence>
<reference evidence="1 4" key="1">
    <citation type="submission" date="2015-09" db="EMBL/GenBank/DDBJ databases">
        <authorList>
            <consortium name="Pathogen Informatics"/>
        </authorList>
    </citation>
    <scope>NUCLEOTIDE SEQUENCE [LARGE SCALE GENOMIC DNA]</scope>
    <source>
        <strain evidence="1 4">2789STDY5834865</strain>
    </source>
</reference>
<sequence length="68" mass="8071">MMPKIYYSVEDGQEIMLEKFYDFPEAVRCAEQTEEAKEIFAFKENGDDHELIGCYWIRENKDNKGTPE</sequence>
<protein>
    <submittedName>
        <fullName evidence="1">Uncharacterized protein</fullName>
    </submittedName>
</protein>
<evidence type="ECO:0000313" key="3">
    <source>
        <dbReference type="EMBL" id="QIX91601.1"/>
    </source>
</evidence>
<dbReference type="GeneID" id="57962335"/>
<dbReference type="EMBL" id="JAAISW010000004">
    <property type="protein sequence ID" value="NSJ42817.1"/>
    <property type="molecule type" value="Genomic_DNA"/>
</dbReference>
<evidence type="ECO:0000313" key="2">
    <source>
        <dbReference type="EMBL" id="NSJ42817.1"/>
    </source>
</evidence>
<dbReference type="Proteomes" id="UP000501069">
    <property type="component" value="Chromosome"/>
</dbReference>
<gene>
    <name evidence="1" type="ORF">ERS852480_03153</name>
    <name evidence="3" type="ORF">FOC47_14285</name>
    <name evidence="2" type="ORF">G5B26_04300</name>
</gene>
<reference evidence="3 5" key="2">
    <citation type="submission" date="2019-11" db="EMBL/GenBank/DDBJ databases">
        <title>FDA dAtabase for Regulatory Grade micrObial Sequences (FDA-ARGOS): Supporting development and validation of Infectious Disease Dx tests.</title>
        <authorList>
            <person name="Turner S."/>
            <person name="Byrd R."/>
            <person name="Tallon L."/>
            <person name="Sadzewicz L."/>
            <person name="Vavikolanu K."/>
            <person name="Mehta A."/>
            <person name="Aluvathingal J."/>
            <person name="Nadendla S."/>
            <person name="Myers T."/>
            <person name="Yan Y."/>
            <person name="Sichtig H."/>
        </authorList>
    </citation>
    <scope>NUCLEOTIDE SEQUENCE [LARGE SCALE GENOMIC DNA]</scope>
    <source>
        <strain evidence="3 5">FDAARGOS_739</strain>
    </source>
</reference>
<organism evidence="1 4">
    <name type="scientific">Enterocloster clostridioformis</name>
    <dbReference type="NCBI Taxonomy" id="1531"/>
    <lineage>
        <taxon>Bacteria</taxon>
        <taxon>Bacillati</taxon>
        <taxon>Bacillota</taxon>
        <taxon>Clostridia</taxon>
        <taxon>Lachnospirales</taxon>
        <taxon>Lachnospiraceae</taxon>
        <taxon>Enterocloster</taxon>
    </lineage>
</organism>
<evidence type="ECO:0000313" key="4">
    <source>
        <dbReference type="Proteomes" id="UP000095512"/>
    </source>
</evidence>
<reference evidence="2" key="4">
    <citation type="submission" date="2020-02" db="EMBL/GenBank/DDBJ databases">
        <authorList>
            <person name="Littmann E."/>
            <person name="Sorbara M."/>
        </authorList>
    </citation>
    <scope>NUCLEOTIDE SEQUENCE</scope>
    <source>
        <strain evidence="2">MSK.2.26</strain>
    </source>
</reference>
<dbReference type="RefSeq" id="WP_002587103.1">
    <property type="nucleotide sequence ID" value="NZ_BJLB01000001.1"/>
</dbReference>
<accession>A0A174MN47</accession>
<evidence type="ECO:0000313" key="1">
    <source>
        <dbReference type="EMBL" id="CUP35089.1"/>
    </source>
</evidence>
<dbReference type="EMBL" id="CP050964">
    <property type="protein sequence ID" value="QIX91601.1"/>
    <property type="molecule type" value="Genomic_DNA"/>
</dbReference>
<dbReference type="AlphaFoldDB" id="A0A174MN47"/>
<dbReference type="Proteomes" id="UP000719916">
    <property type="component" value="Unassembled WGS sequence"/>
</dbReference>
<dbReference type="Proteomes" id="UP000095512">
    <property type="component" value="Unassembled WGS sequence"/>
</dbReference>
<dbReference type="EMBL" id="CZAB01000030">
    <property type="protein sequence ID" value="CUP35089.1"/>
    <property type="molecule type" value="Genomic_DNA"/>
</dbReference>
<proteinExistence type="predicted"/>
<reference evidence="2 6" key="3">
    <citation type="journal article" date="2020" name="Cell Host Microbe">
        <title>Functional and Genomic Variation between Human-Derived Isolates of Lachnospiraceae Reveals Inter- and Intra-Species Diversity.</title>
        <authorList>
            <person name="Sorbara M.T."/>
            <person name="Littmann E.R."/>
            <person name="Fontana E."/>
            <person name="Moody T.U."/>
            <person name="Kohout C.E."/>
            <person name="Gjonbalaj M."/>
            <person name="Eaton V."/>
            <person name="Seok R."/>
            <person name="Leiner I.M."/>
            <person name="Pamer E.G."/>
        </authorList>
    </citation>
    <scope>NUCLEOTIDE SEQUENCE [LARGE SCALE GENOMIC DNA]</scope>
    <source>
        <strain evidence="2 6">MSK.2.26</strain>
    </source>
</reference>
<name>A0A174MN47_9FIRM</name>